<dbReference type="InterPro" id="IPR007792">
    <property type="entry name" value="T4SS_VirB3/TrbD/AvhB"/>
</dbReference>
<name>A0A0U1RFB3_SALSV</name>
<keyword evidence="3" id="KW-0812">Transmembrane</keyword>
<evidence type="ECO:0000256" key="4">
    <source>
        <dbReference type="ARBA" id="ARBA00022741"/>
    </source>
</evidence>
<protein>
    <submittedName>
        <fullName evidence="10">TriC protein</fullName>
    </submittedName>
</protein>
<evidence type="ECO:0000313" key="11">
    <source>
        <dbReference type="Proteomes" id="UP000001865"/>
    </source>
</evidence>
<dbReference type="KEGG" id="sew:SeSA_B0108"/>
<feature type="coiled-coil region" evidence="8">
    <location>
        <begin position="372"/>
        <end position="406"/>
    </location>
</feature>
<accession>A0A0U1RFB3</accession>
<keyword evidence="8" id="KW-0175">Coiled coil</keyword>
<dbReference type="PANTHER" id="PTHR30121:SF12">
    <property type="entry name" value="TYPE IV SECRETION SYSTEM PROTEIN CAGE"/>
    <property type="match status" value="1"/>
</dbReference>
<feature type="domain" description="AAA+ ATPase" evidence="9">
    <location>
        <begin position="534"/>
        <end position="822"/>
    </location>
</feature>
<dbReference type="InterPro" id="IPR027417">
    <property type="entry name" value="P-loop_NTPase"/>
</dbReference>
<dbReference type="Pfam" id="PF19044">
    <property type="entry name" value="P-loop_TraG"/>
    <property type="match status" value="1"/>
</dbReference>
<dbReference type="PANTHER" id="PTHR30121">
    <property type="entry name" value="UNCHARACTERIZED PROTEIN YJGR-RELATED"/>
    <property type="match status" value="1"/>
</dbReference>
<dbReference type="Proteomes" id="UP000001865">
    <property type="component" value="Plasmid pCVM19633_110"/>
</dbReference>
<evidence type="ECO:0000256" key="1">
    <source>
        <dbReference type="ARBA" id="ARBA00004370"/>
    </source>
</evidence>
<keyword evidence="6" id="KW-1133">Transmembrane helix</keyword>
<dbReference type="SMART" id="SM00382">
    <property type="entry name" value="AAA"/>
    <property type="match status" value="1"/>
</dbReference>
<dbReference type="InterPro" id="IPR051162">
    <property type="entry name" value="T4SS_component"/>
</dbReference>
<evidence type="ECO:0000256" key="6">
    <source>
        <dbReference type="ARBA" id="ARBA00022989"/>
    </source>
</evidence>
<keyword evidence="10" id="KW-0614">Plasmid</keyword>
<dbReference type="RefSeq" id="WP_000153996.1">
    <property type="nucleotide sequence ID" value="NC_011092.1"/>
</dbReference>
<dbReference type="InterPro" id="IPR043964">
    <property type="entry name" value="P-loop_TraG"/>
</dbReference>
<dbReference type="SUPFAM" id="SSF52540">
    <property type="entry name" value="P-loop containing nucleoside triphosphate hydrolases"/>
    <property type="match status" value="1"/>
</dbReference>
<dbReference type="Gene3D" id="3.40.50.300">
    <property type="entry name" value="P-loop containing nucleotide triphosphate hydrolases"/>
    <property type="match status" value="1"/>
</dbReference>
<dbReference type="Pfam" id="PF05101">
    <property type="entry name" value="VirB3"/>
    <property type="match status" value="1"/>
</dbReference>
<evidence type="ECO:0000256" key="5">
    <source>
        <dbReference type="ARBA" id="ARBA00022840"/>
    </source>
</evidence>
<dbReference type="EMBL" id="CP001125">
    <property type="protein sequence ID" value="ACF88543.1"/>
    <property type="molecule type" value="Genomic_DNA"/>
</dbReference>
<dbReference type="Gene3D" id="1.10.8.730">
    <property type="match status" value="1"/>
</dbReference>
<evidence type="ECO:0000313" key="10">
    <source>
        <dbReference type="EMBL" id="ACF88543.1"/>
    </source>
</evidence>
<proteinExistence type="inferred from homology"/>
<evidence type="ECO:0000256" key="3">
    <source>
        <dbReference type="ARBA" id="ARBA00022692"/>
    </source>
</evidence>
<comment type="subcellular location">
    <subcellularLocation>
        <location evidence="1">Membrane</location>
    </subcellularLocation>
</comment>
<gene>
    <name evidence="10" type="ordered locus">SeSA_B0108</name>
</gene>
<organism evidence="10 11">
    <name type="scientific">Salmonella schwarzengrund (strain CVM19633)</name>
    <dbReference type="NCBI Taxonomy" id="439843"/>
    <lineage>
        <taxon>Bacteria</taxon>
        <taxon>Pseudomonadati</taxon>
        <taxon>Pseudomonadota</taxon>
        <taxon>Gammaproteobacteria</taxon>
        <taxon>Enterobacterales</taxon>
        <taxon>Enterobacteriaceae</taxon>
        <taxon>Salmonella</taxon>
    </lineage>
</organism>
<dbReference type="AlphaFoldDB" id="A0A0U1RFB3"/>
<dbReference type="CDD" id="cd01127">
    <property type="entry name" value="TrwB_TraG_TraD_VirD4"/>
    <property type="match status" value="1"/>
</dbReference>
<dbReference type="HOGENOM" id="CLU_008341_3_0_6"/>
<sequence>MTILNKALTRPAALWGVPLVPLLFTLCILTLAAVWSRFYWLLLLLIPAFIELRRLAKEDIHFFDLKLLAFKTRGNRAATRHFGTKALVANQYDAIDVTEFIKHMRLNESIPLSRYLPWSSHLHEQVVKNKKGDFVSTWEIGGIIFECEDEHYLATLDMQLNNVIRSFEGLPVTFYTHLVSDEFTDTLECESGIPFSDEIARLFYASREGKPFYQRRLFFTVCFNPHTGIERATMKQKSLGERKTLLDNALQVMQEHRQAIGTALSRYAARPLGTYEENGHVFSSQLAFYNFLITGRWQKVRVTRTPFYDVLGGTDIFPSTDIGQVSHTDGQSYFRGLEIKDYSTETITGLYDSLLYARCRYLFTQSYTCMGKDEARGCIRTIEKRLKSAEDDAISQQEDLKVARDMLQSGIISFGKYHQTLIVSAPTSEQVIRDTNTLADTLKDLGFIMTLSRESLSAAYLAQLPGVYHLRPRLVPVSSLNYAEMVSFHNFHPHKRDGNAWGEAIAVVPTPSGGCQYVNLHNSQADVDEFSEKPPGNTMLLGSTGTGKSTLLMMFQHLMQKYRRPESFAPGATKKRFTSVVFDKDRSAEMSIRLQGGSYFRFRSGEKTGLNPFALAPTKRNRNFLKKLMRMMCTRDGKPLDPRDEERLSEAVDTIMLDYPPELRRNGITRMLEVLHEAPTKDARMNGLRIRLQQWAQGGEFGWVFDNDVDTFDIDNIDNFGIDGTEFLNDKDVRSPLTFYLLYRVTSLLDGRRLVIFMDEFWKWLQDPEFSKFALDMLKVIRKLNGIFFPATQSPEEMCKHEISAAIIEQCSTRIFMANQQAKEYDYVDMLRVPKAVYDIVTTLDPYARQMVIMKSPLRRGDVRPYIAQITLDLSGLGRYTKLLSASADNLKIFDEIWQEGMKPEDWKDEMLRRAV</sequence>
<dbReference type="GO" id="GO:0005524">
    <property type="term" value="F:ATP binding"/>
    <property type="evidence" value="ECO:0007669"/>
    <property type="project" value="UniProtKB-KW"/>
</dbReference>
<evidence type="ECO:0000259" key="9">
    <source>
        <dbReference type="SMART" id="SM00382"/>
    </source>
</evidence>
<dbReference type="Pfam" id="PF03135">
    <property type="entry name" value="CagE_TrbE_VirB"/>
    <property type="match status" value="1"/>
</dbReference>
<dbReference type="GO" id="GO:0016020">
    <property type="term" value="C:membrane"/>
    <property type="evidence" value="ECO:0007669"/>
    <property type="project" value="UniProtKB-SubCell"/>
</dbReference>
<geneLocation type="plasmid" evidence="10 11">
    <name>pCVM19633_110</name>
</geneLocation>
<reference evidence="10 11" key="1">
    <citation type="journal article" date="2011" name="J. Bacteriol.">
        <title>Comparative genomics of 28 Salmonella enterica isolates: evidence for CRISPR-mediated adaptive sublineage evolution.</title>
        <authorList>
            <person name="Fricke W.F."/>
            <person name="Mammel M.K."/>
            <person name="McDermott P.F."/>
            <person name="Tartera C."/>
            <person name="White D.G."/>
            <person name="Leclerc J.E."/>
            <person name="Ravel J."/>
            <person name="Cebula T.A."/>
        </authorList>
    </citation>
    <scope>NUCLEOTIDE SEQUENCE [LARGE SCALE GENOMIC DNA]</scope>
    <source>
        <strain evidence="10 11">CVM19633</strain>
        <plasmid evidence="10 11">pCVM19633_110</plasmid>
    </source>
</reference>
<keyword evidence="4" id="KW-0547">Nucleotide-binding</keyword>
<dbReference type="InterPro" id="IPR003593">
    <property type="entry name" value="AAA+_ATPase"/>
</dbReference>
<evidence type="ECO:0000256" key="2">
    <source>
        <dbReference type="ARBA" id="ARBA00006512"/>
    </source>
</evidence>
<evidence type="ECO:0000256" key="7">
    <source>
        <dbReference type="ARBA" id="ARBA00023136"/>
    </source>
</evidence>
<keyword evidence="7" id="KW-0472">Membrane</keyword>
<evidence type="ECO:0000256" key="8">
    <source>
        <dbReference type="SAM" id="Coils"/>
    </source>
</evidence>
<keyword evidence="5" id="KW-0067">ATP-binding</keyword>
<dbReference type="InterPro" id="IPR018145">
    <property type="entry name" value="CagE_TrbE_VirB_cntrl_dom"/>
</dbReference>
<comment type="similarity">
    <text evidence="2">Belongs to the TrbE/VirB4 family.</text>
</comment>